<feature type="region of interest" description="Disordered" evidence="1">
    <location>
        <begin position="1"/>
        <end position="48"/>
    </location>
</feature>
<reference evidence="2 3" key="1">
    <citation type="submission" date="2017-03" db="EMBL/GenBank/DDBJ databases">
        <title>An alternative strategy for trypanosome survival in the mammalian bloodstream revealed through genome and transcriptome analysis of the ubiquitous bovine parasite Trypanosoma (Megatrypanum) theileri.</title>
        <authorList>
            <person name="Kelly S."/>
            <person name="Ivens A."/>
            <person name="Mott A."/>
            <person name="O'Neill E."/>
            <person name="Emms D."/>
            <person name="Macleod O."/>
            <person name="Voorheis P."/>
            <person name="Matthews J."/>
            <person name="Matthews K."/>
            <person name="Carrington M."/>
        </authorList>
    </citation>
    <scope>NUCLEOTIDE SEQUENCE [LARGE SCALE GENOMIC DNA]</scope>
    <source>
        <strain evidence="2">Edinburgh</strain>
    </source>
</reference>
<dbReference type="EMBL" id="NBCO01000005">
    <property type="protein sequence ID" value="ORC91839.1"/>
    <property type="molecule type" value="Genomic_DNA"/>
</dbReference>
<organism evidence="2 3">
    <name type="scientific">Trypanosoma theileri</name>
    <dbReference type="NCBI Taxonomy" id="67003"/>
    <lineage>
        <taxon>Eukaryota</taxon>
        <taxon>Discoba</taxon>
        <taxon>Euglenozoa</taxon>
        <taxon>Kinetoplastea</taxon>
        <taxon>Metakinetoplastina</taxon>
        <taxon>Trypanosomatida</taxon>
        <taxon>Trypanosomatidae</taxon>
        <taxon>Trypanosoma</taxon>
    </lineage>
</organism>
<dbReference type="Proteomes" id="UP000192257">
    <property type="component" value="Unassembled WGS sequence"/>
</dbReference>
<keyword evidence="3" id="KW-1185">Reference proteome</keyword>
<dbReference type="AlphaFoldDB" id="A0A1X0P5L4"/>
<proteinExistence type="predicted"/>
<accession>A0A1X0P5L4</accession>
<evidence type="ECO:0000256" key="1">
    <source>
        <dbReference type="SAM" id="MobiDB-lite"/>
    </source>
</evidence>
<feature type="compositionally biased region" description="Polar residues" evidence="1">
    <location>
        <begin position="18"/>
        <end position="29"/>
    </location>
</feature>
<dbReference type="VEuPathDB" id="TriTrypDB:TM35_000054350"/>
<sequence>MTSASIKAMMAKAATTSPTFFSDRNSVQGREQRKEMMQKERRERASTLSQWYGMKKAHVGAEEQQELELLKFRNFINPELKHQAPKKSSGNETSGFVEFGFFAGTGRNKRRRLKSFADEWAEENPDLQQLVAKRLKQNVRLNRKTKQIMARKAAKEAARAKTKKASKRAKKNDSLF</sequence>
<comment type="caution">
    <text evidence="2">The sequence shown here is derived from an EMBL/GenBank/DDBJ whole genome shotgun (WGS) entry which is preliminary data.</text>
</comment>
<feature type="compositionally biased region" description="Low complexity" evidence="1">
    <location>
        <begin position="1"/>
        <end position="17"/>
    </location>
</feature>
<gene>
    <name evidence="2" type="ORF">TM35_000054350</name>
</gene>
<feature type="compositionally biased region" description="Basic residues" evidence="1">
    <location>
        <begin position="160"/>
        <end position="170"/>
    </location>
</feature>
<feature type="compositionally biased region" description="Basic and acidic residues" evidence="1">
    <location>
        <begin position="30"/>
        <end position="45"/>
    </location>
</feature>
<feature type="region of interest" description="Disordered" evidence="1">
    <location>
        <begin position="147"/>
        <end position="176"/>
    </location>
</feature>
<name>A0A1X0P5L4_9TRYP</name>
<evidence type="ECO:0000313" key="3">
    <source>
        <dbReference type="Proteomes" id="UP000192257"/>
    </source>
</evidence>
<protein>
    <submittedName>
        <fullName evidence="2">Nucleolus protein required for cell viability</fullName>
    </submittedName>
</protein>
<evidence type="ECO:0000313" key="2">
    <source>
        <dbReference type="EMBL" id="ORC91839.1"/>
    </source>
</evidence>
<dbReference type="GeneID" id="39982870"/>
<dbReference type="RefSeq" id="XP_028885905.1">
    <property type="nucleotide sequence ID" value="XM_029023090.1"/>
</dbReference>
<dbReference type="OrthoDB" id="427886at2759"/>